<dbReference type="AlphaFoldDB" id="A0A9R1CB98"/>
<feature type="domain" description="SGNH hydrolase-type esterase" evidence="2">
    <location>
        <begin position="298"/>
        <end position="446"/>
    </location>
</feature>
<feature type="signal peptide" evidence="1">
    <location>
        <begin position="1"/>
        <end position="18"/>
    </location>
</feature>
<dbReference type="Gene3D" id="3.40.50.1110">
    <property type="entry name" value="SGNH hydrolase"/>
    <property type="match status" value="1"/>
</dbReference>
<evidence type="ECO:0000313" key="4">
    <source>
        <dbReference type="Proteomes" id="UP000825483"/>
    </source>
</evidence>
<dbReference type="InterPro" id="IPR053140">
    <property type="entry name" value="GDSL_Rv0518-like"/>
</dbReference>
<dbReference type="InterPro" id="IPR013830">
    <property type="entry name" value="SGNH_hydro"/>
</dbReference>
<feature type="chain" id="PRO_5040211495" description="SGNH hydrolase-type esterase domain-containing protein" evidence="1">
    <location>
        <begin position="19"/>
        <end position="457"/>
    </location>
</feature>
<dbReference type="GeneID" id="72466579"/>
<sequence length="457" mass="50235">MRKIILSILIMVSAMAGAQTTCNMGWTTTWGTSPEFTGQGDMPKSTLAGKTIREVIRPSIGGDTIRLRLSNFHSTEPVEIKQIYIAWSVDTVVKDAKMGKIITDNGSTPYIYKDHAAFLTFAGQRHVTIAAGANVTSDAIPFRVRPMRNLAITITYGGMVPEHATSHRGSRTTTYIAAEEAGPADSLVVVEKTDHWYNILSLDVRSCRQAVAVLGNSITDGRGTTTNAQNRWTDMMATALAGKQGNCCGNHNVCENRPRHCANETAKCTSDKPAECGKGPKNGGIGPTDGVIEPEYGVINLGIGGNCVLEGGISDPLLKRYRDEMAFHSGIKKLIIFEGTNDIGTSKLSPDSLAERLAEAYRQITDYARAKGIEVYVATITPTKGNAWFSKNHEKARQRINSWIRKTYRNTLIDFDKLVRDPKDPEKLKDEYSEDWLHLNAEGYRVMGEYAAGIIRR</sequence>
<dbReference type="InterPro" id="IPR036514">
    <property type="entry name" value="SGNH_hydro_sf"/>
</dbReference>
<dbReference type="Pfam" id="PF13472">
    <property type="entry name" value="Lipase_GDSL_2"/>
    <property type="match status" value="1"/>
</dbReference>
<dbReference type="Proteomes" id="UP000825483">
    <property type="component" value="Unassembled WGS sequence"/>
</dbReference>
<keyword evidence="4" id="KW-1185">Reference proteome</keyword>
<proteinExistence type="predicted"/>
<keyword evidence="1" id="KW-0732">Signal</keyword>
<dbReference type="EMBL" id="BPUB01000002">
    <property type="protein sequence ID" value="GJG59379.1"/>
    <property type="molecule type" value="Genomic_DNA"/>
</dbReference>
<gene>
    <name evidence="3" type="ORF">PRLR5076_22300</name>
</gene>
<dbReference type="PANTHER" id="PTHR43784">
    <property type="entry name" value="GDSL-LIKE LIPASE/ACYLHYDROLASE, PUTATIVE (AFU_ORTHOLOGUE AFUA_2G00820)-RELATED"/>
    <property type="match status" value="1"/>
</dbReference>
<comment type="caution">
    <text evidence="3">The sequence shown here is derived from an EMBL/GenBank/DDBJ whole genome shotgun (WGS) entry which is preliminary data.</text>
</comment>
<reference evidence="3" key="1">
    <citation type="journal article" date="2022" name="Int. J. Syst. Evol. Microbiol.">
        <title>Prevotella lacticifex sp. nov., isolated from the rumen of cows.</title>
        <authorList>
            <person name="Shinkai T."/>
            <person name="Ikeyama N."/>
            <person name="Kumagai M."/>
            <person name="Ohmori H."/>
            <person name="Sakamoto M."/>
            <person name="Ohkuma M."/>
            <person name="Mitsumori M."/>
        </authorList>
    </citation>
    <scope>NUCLEOTIDE SEQUENCE</scope>
    <source>
        <strain evidence="3">R5076</strain>
    </source>
</reference>
<dbReference type="RefSeq" id="WP_223928767.1">
    <property type="nucleotide sequence ID" value="NZ_BPTU01000001.1"/>
</dbReference>
<name>A0A9R1CB98_9BACT</name>
<accession>A0A9R1CB98</accession>
<evidence type="ECO:0000256" key="1">
    <source>
        <dbReference type="SAM" id="SignalP"/>
    </source>
</evidence>
<evidence type="ECO:0000259" key="2">
    <source>
        <dbReference type="Pfam" id="PF13472"/>
    </source>
</evidence>
<organism evidence="3 4">
    <name type="scientific">Prevotella lacticifex</name>
    <dbReference type="NCBI Taxonomy" id="2854755"/>
    <lineage>
        <taxon>Bacteria</taxon>
        <taxon>Pseudomonadati</taxon>
        <taxon>Bacteroidota</taxon>
        <taxon>Bacteroidia</taxon>
        <taxon>Bacteroidales</taxon>
        <taxon>Prevotellaceae</taxon>
        <taxon>Prevotella</taxon>
    </lineage>
</organism>
<dbReference type="SUPFAM" id="SSF52266">
    <property type="entry name" value="SGNH hydrolase"/>
    <property type="match status" value="1"/>
</dbReference>
<dbReference type="PANTHER" id="PTHR43784:SF2">
    <property type="entry name" value="GDSL-LIKE LIPASE_ACYLHYDROLASE, PUTATIVE (AFU_ORTHOLOGUE AFUA_2G00820)-RELATED"/>
    <property type="match status" value="1"/>
</dbReference>
<protein>
    <recommendedName>
        <fullName evidence="2">SGNH hydrolase-type esterase domain-containing protein</fullName>
    </recommendedName>
</protein>
<evidence type="ECO:0000313" key="3">
    <source>
        <dbReference type="EMBL" id="GJG59379.1"/>
    </source>
</evidence>
<dbReference type="GO" id="GO:0016788">
    <property type="term" value="F:hydrolase activity, acting on ester bonds"/>
    <property type="evidence" value="ECO:0007669"/>
    <property type="project" value="UniProtKB-ARBA"/>
</dbReference>